<evidence type="ECO:0000259" key="2">
    <source>
        <dbReference type="Pfam" id="PF13231"/>
    </source>
</evidence>
<dbReference type="PATRIC" id="fig|324602.8.peg.577"/>
<dbReference type="KEGG" id="cau:Caur_0508"/>
<feature type="transmembrane region" description="Helical" evidence="1">
    <location>
        <begin position="21"/>
        <end position="39"/>
    </location>
</feature>
<protein>
    <recommendedName>
        <fullName evidence="2">Glycosyltransferase RgtA/B/C/D-like domain-containing protein</fullName>
    </recommendedName>
</protein>
<dbReference type="Proteomes" id="UP000002008">
    <property type="component" value="Chromosome"/>
</dbReference>
<feature type="transmembrane region" description="Helical" evidence="1">
    <location>
        <begin position="274"/>
        <end position="294"/>
    </location>
</feature>
<feature type="transmembrane region" description="Helical" evidence="1">
    <location>
        <begin position="120"/>
        <end position="139"/>
    </location>
</feature>
<feature type="transmembrane region" description="Helical" evidence="1">
    <location>
        <begin position="181"/>
        <end position="202"/>
    </location>
</feature>
<dbReference type="Pfam" id="PF13231">
    <property type="entry name" value="PMT_2"/>
    <property type="match status" value="1"/>
</dbReference>
<dbReference type="InterPro" id="IPR038731">
    <property type="entry name" value="RgtA/B/C-like"/>
</dbReference>
<evidence type="ECO:0000313" key="4">
    <source>
        <dbReference type="Proteomes" id="UP000002008"/>
    </source>
</evidence>
<keyword evidence="1" id="KW-0812">Transmembrane</keyword>
<dbReference type="AlphaFoldDB" id="A9WE96"/>
<keyword evidence="1" id="KW-0472">Membrane</keyword>
<dbReference type="eggNOG" id="COG1807">
    <property type="taxonomic scope" value="Bacteria"/>
</dbReference>
<evidence type="ECO:0000256" key="1">
    <source>
        <dbReference type="SAM" id="Phobius"/>
    </source>
</evidence>
<feature type="transmembrane region" description="Helical" evidence="1">
    <location>
        <begin position="92"/>
        <end position="113"/>
    </location>
</feature>
<organism evidence="3 4">
    <name type="scientific">Chloroflexus aurantiacus (strain ATCC 29366 / DSM 635 / J-10-fl)</name>
    <dbReference type="NCBI Taxonomy" id="324602"/>
    <lineage>
        <taxon>Bacteria</taxon>
        <taxon>Bacillati</taxon>
        <taxon>Chloroflexota</taxon>
        <taxon>Chloroflexia</taxon>
        <taxon>Chloroflexales</taxon>
        <taxon>Chloroflexineae</taxon>
        <taxon>Chloroflexaceae</taxon>
        <taxon>Chloroflexus</taxon>
    </lineage>
</organism>
<dbReference type="InParanoid" id="A9WE96"/>
<gene>
    <name evidence="3" type="ordered locus">Caur_0508</name>
</gene>
<keyword evidence="4" id="KW-1185">Reference proteome</keyword>
<reference evidence="4" key="1">
    <citation type="journal article" date="2011" name="BMC Genomics">
        <title>Complete genome sequence of the filamentous anoxygenic phototrophic bacterium Chloroflexus aurantiacus.</title>
        <authorList>
            <person name="Tang K.H."/>
            <person name="Barry K."/>
            <person name="Chertkov O."/>
            <person name="Dalin E."/>
            <person name="Han C.S."/>
            <person name="Hauser L.J."/>
            <person name="Honchak B.M."/>
            <person name="Karbach L.E."/>
            <person name="Land M.L."/>
            <person name="Lapidus A."/>
            <person name="Larimer F.W."/>
            <person name="Mikhailova N."/>
            <person name="Pitluck S."/>
            <person name="Pierson B.K."/>
            <person name="Blankenship R.E."/>
        </authorList>
    </citation>
    <scope>NUCLEOTIDE SEQUENCE [LARGE SCALE GENOMIC DNA]</scope>
    <source>
        <strain evidence="4">ATCC 29366 / DSM 635 / J-10-fl</strain>
    </source>
</reference>
<proteinExistence type="predicted"/>
<evidence type="ECO:0000313" key="3">
    <source>
        <dbReference type="EMBL" id="ABY33756.1"/>
    </source>
</evidence>
<feature type="transmembrane region" description="Helical" evidence="1">
    <location>
        <begin position="245"/>
        <end position="262"/>
    </location>
</feature>
<feature type="transmembrane region" description="Helical" evidence="1">
    <location>
        <begin position="214"/>
        <end position="233"/>
    </location>
</feature>
<feature type="transmembrane region" description="Helical" evidence="1">
    <location>
        <begin position="145"/>
        <end position="161"/>
    </location>
</feature>
<name>A9WE96_CHLAA</name>
<feature type="transmembrane region" description="Helical" evidence="1">
    <location>
        <begin position="331"/>
        <end position="349"/>
    </location>
</feature>
<keyword evidence="1" id="KW-1133">Transmembrane helix</keyword>
<dbReference type="HOGENOM" id="CLU_413800_0_0_0"/>
<accession>A9WE96</accession>
<dbReference type="EMBL" id="CP000909">
    <property type="protein sequence ID" value="ABY33756.1"/>
    <property type="molecule type" value="Genomic_DNA"/>
</dbReference>
<feature type="domain" description="Glycosyltransferase RgtA/B/C/D-like" evidence="2">
    <location>
        <begin position="72"/>
        <end position="225"/>
    </location>
</feature>
<dbReference type="EnsemblBacteria" id="ABY33756">
    <property type="protein sequence ID" value="ABY33756"/>
    <property type="gene ID" value="Caur_0508"/>
</dbReference>
<feature type="transmembrane region" description="Helical" evidence="1">
    <location>
        <begin position="306"/>
        <end position="325"/>
    </location>
</feature>
<sequence length="656" mass="71953">MSSPYMTILDPIGKQRRLSPYWSVLLLGVAFAGLYSATLTEVHTYDALSYILDVDRKPWPELFHPHHLLYGPLGAVIRAIATALGWQGSVEIWLQLVNAVAGAIGVSFLFAICRSVTGSGMAALAATLWVGFSYAYWYYAVEVEVYTLAAIALIGVLWLLFKMAQQPTTHLSIWLGMTQGLAVLGHQTNVLLSVPIFLTIVLAETNLQRRLRLFVSYLIPLLIVVGSAYLWVAIGVSGMRRWEDIWLWLTGYAQTGFWGGAIDGSKLIGLLKGWSATLAFFGGGVIGLAGIGLLVTGREGIARLPLPLRAGIVGWLGVYGLFFLWWEPDNIEFWIACLPPLALLLSAALTVRWIGWVGLLLSLSLLALNLPTIIERGAAGRDLQRRIAAALAAISQPGDLIIVPDGVLELYLPHYWQHDNVYGLNQAMTASNGDWEAACSRIQQRIEATLTAGYAVIIADEAQRPLPAPPDQPPTPAERFGLSAETVARCYAPVQGMLRLAPLPADLPTYRLIPRANELAVAEGWDFRHGRWGWQVGGVEVDTLTEVGWHMIPTLDPMLTSPPLLLATADIEAIEVRLATTTTNRDAQIFVIDPAGRTDEDYSLRFTLTGMEMATYRLPFDEIRERLTQIGGLRFDPVALGDGGAVLVESIRLIRR</sequence>